<dbReference type="OrthoDB" id="92924at2759"/>
<accession>A0A8K1CE52</accession>
<dbReference type="Proteomes" id="UP000794436">
    <property type="component" value="Unassembled WGS sequence"/>
</dbReference>
<dbReference type="Gene3D" id="3.30.530.20">
    <property type="match status" value="1"/>
</dbReference>
<proteinExistence type="predicted"/>
<evidence type="ECO:0000313" key="2">
    <source>
        <dbReference type="Proteomes" id="UP000794436"/>
    </source>
</evidence>
<evidence type="ECO:0000313" key="1">
    <source>
        <dbReference type="EMBL" id="TMW61384.1"/>
    </source>
</evidence>
<evidence type="ECO:0008006" key="3">
    <source>
        <dbReference type="Google" id="ProtNLM"/>
    </source>
</evidence>
<dbReference type="InterPro" id="IPR023393">
    <property type="entry name" value="START-like_dom_sf"/>
</dbReference>
<gene>
    <name evidence="1" type="ORF">Poli38472_012575</name>
</gene>
<comment type="caution">
    <text evidence="1">The sequence shown here is derived from an EMBL/GenBank/DDBJ whole genome shotgun (WGS) entry which is preliminary data.</text>
</comment>
<dbReference type="PANTHER" id="PTHR13510">
    <property type="entry name" value="FYVE-FINGER-CONTAINING RAB5 EFFECTOR PROTEIN RABENOSYN-5-RELATED"/>
    <property type="match status" value="1"/>
</dbReference>
<reference evidence="1" key="1">
    <citation type="submission" date="2019-03" db="EMBL/GenBank/DDBJ databases">
        <title>Long read genome sequence of the mycoparasitic Pythium oligandrum ATCC 38472 isolated from sugarbeet rhizosphere.</title>
        <authorList>
            <person name="Gaulin E."/>
        </authorList>
    </citation>
    <scope>NUCLEOTIDE SEQUENCE</scope>
    <source>
        <strain evidence="1">ATCC 38472_TT</strain>
    </source>
</reference>
<protein>
    <recommendedName>
        <fullName evidence="3">FYVE-type domain-containing protein</fullName>
    </recommendedName>
</protein>
<dbReference type="PANTHER" id="PTHR13510:SF44">
    <property type="entry name" value="RABENOSYN-5"/>
    <property type="match status" value="1"/>
</dbReference>
<organism evidence="1 2">
    <name type="scientific">Pythium oligandrum</name>
    <name type="common">Mycoparasitic fungus</name>
    <dbReference type="NCBI Taxonomy" id="41045"/>
    <lineage>
        <taxon>Eukaryota</taxon>
        <taxon>Sar</taxon>
        <taxon>Stramenopiles</taxon>
        <taxon>Oomycota</taxon>
        <taxon>Peronosporomycetes</taxon>
        <taxon>Pythiales</taxon>
        <taxon>Pythiaceae</taxon>
        <taxon>Pythium</taxon>
    </lineage>
</organism>
<dbReference type="EMBL" id="SPLM01000076">
    <property type="protein sequence ID" value="TMW61384.1"/>
    <property type="molecule type" value="Genomic_DNA"/>
</dbReference>
<dbReference type="AlphaFoldDB" id="A0A8K1CE52"/>
<name>A0A8K1CE52_PYTOL</name>
<sequence length="403" mass="45735">MPSLKLSPEEQHAAIDEIEAVLAETLVHEHSFRSGATAIDKKRWKEVKVHEGFRVYRERDPKSAQRSFMDRASSIIAPRFVSIREAPAMSTWTTDSSEEDAGYVANIKDPKVPMIVATGTVEGSLEDVVFGALASDEVSWRLRAAYLKDKTTDSKILSTIIEPTEEDPYKCLCIKWFMREIPVFLSPFVLPRDLLVMEATGIAEDEYGERYGYYMLHEFRHPTLPDFNSRKIVRCGISHAYLCRQLRPDKVQIFSRGFVDTRGDVPQTITVQITAETTISAANTVETSYMKKLGWLMMRAQQRRLYEKRPPAIPRTICSCNQSKTSSLLPCQVCGESFCSRCTVHRKIVVDMTADELIERVLPFCFGCVLTAKQMSPHEVAVDTVVRPRAYLQKTVEPADKIH</sequence>
<keyword evidence="2" id="KW-1185">Reference proteome</keyword>
<dbReference type="InterPro" id="IPR052727">
    <property type="entry name" value="Rab4/Rab5_effector"/>
</dbReference>